<feature type="region of interest" description="Disordered" evidence="1">
    <location>
        <begin position="1"/>
        <end position="65"/>
    </location>
</feature>
<accession>A0ABV5FXB7</accession>
<dbReference type="Proteomes" id="UP001589575">
    <property type="component" value="Unassembled WGS sequence"/>
</dbReference>
<evidence type="ECO:0000313" key="3">
    <source>
        <dbReference type="Proteomes" id="UP001589575"/>
    </source>
</evidence>
<comment type="caution">
    <text evidence="2">The sequence shown here is derived from an EMBL/GenBank/DDBJ whole genome shotgun (WGS) entry which is preliminary data.</text>
</comment>
<keyword evidence="3" id="KW-1185">Reference proteome</keyword>
<feature type="compositionally biased region" description="Acidic residues" evidence="1">
    <location>
        <begin position="15"/>
        <end position="24"/>
    </location>
</feature>
<name>A0ABV5FXB7_9MICC</name>
<protein>
    <submittedName>
        <fullName evidence="2">Uncharacterized protein</fullName>
    </submittedName>
</protein>
<proteinExistence type="predicted"/>
<reference evidence="2 3" key="1">
    <citation type="submission" date="2024-09" db="EMBL/GenBank/DDBJ databases">
        <authorList>
            <person name="Sun Q."/>
            <person name="Mori K."/>
        </authorList>
    </citation>
    <scope>NUCLEOTIDE SEQUENCE [LARGE SCALE GENOMIC DNA]</scope>
    <source>
        <strain evidence="2 3">CCM 7609</strain>
    </source>
</reference>
<gene>
    <name evidence="2" type="ORF">ACFFX0_08885</name>
</gene>
<feature type="compositionally biased region" description="Low complexity" evidence="1">
    <location>
        <begin position="42"/>
        <end position="51"/>
    </location>
</feature>
<dbReference type="EMBL" id="JBHMFI010000001">
    <property type="protein sequence ID" value="MFB9071304.1"/>
    <property type="molecule type" value="Genomic_DNA"/>
</dbReference>
<evidence type="ECO:0000256" key="1">
    <source>
        <dbReference type="SAM" id="MobiDB-lite"/>
    </source>
</evidence>
<evidence type="ECO:0000313" key="2">
    <source>
        <dbReference type="EMBL" id="MFB9071304.1"/>
    </source>
</evidence>
<sequence>MRWSADRVSPWPETDGPEVADVAEDSPTAGSPRVGSGPSADAGPVPGASARRGPRRRATGRSGSAGAIVLVPVSGRVLTLLLGGGTIEDRTVEHRVGRSCPLRGLR</sequence>
<organism evidence="2 3">
    <name type="scientific">Citricoccus parietis</name>
    <dbReference type="NCBI Taxonomy" id="592307"/>
    <lineage>
        <taxon>Bacteria</taxon>
        <taxon>Bacillati</taxon>
        <taxon>Actinomycetota</taxon>
        <taxon>Actinomycetes</taxon>
        <taxon>Micrococcales</taxon>
        <taxon>Micrococcaceae</taxon>
        <taxon>Citricoccus</taxon>
    </lineage>
</organism>